<feature type="domain" description="VWFA" evidence="9">
    <location>
        <begin position="353"/>
        <end position="591"/>
    </location>
</feature>
<evidence type="ECO:0000256" key="5">
    <source>
        <dbReference type="ARBA" id="ARBA00022729"/>
    </source>
</evidence>
<dbReference type="InterPro" id="IPR001343">
    <property type="entry name" value="Hemolysn_Ca-bd"/>
</dbReference>
<evidence type="ECO:0000256" key="4">
    <source>
        <dbReference type="ARBA" id="ARBA00022656"/>
    </source>
</evidence>
<dbReference type="Pfam" id="PF25106">
    <property type="entry name" value="VWA_4"/>
    <property type="match status" value="1"/>
</dbReference>
<dbReference type="RefSeq" id="WP_052369630.1">
    <property type="nucleotide sequence ID" value="NZ_CM002803.1"/>
</dbReference>
<dbReference type="SUPFAM" id="SSF51120">
    <property type="entry name" value="beta-Roll"/>
    <property type="match status" value="2"/>
</dbReference>
<dbReference type="GO" id="GO:0004016">
    <property type="term" value="F:adenylate cyclase activity"/>
    <property type="evidence" value="ECO:0007669"/>
    <property type="project" value="UniProtKB-EC"/>
</dbReference>
<dbReference type="eggNOG" id="COG2304">
    <property type="taxonomic scope" value="Bacteria"/>
</dbReference>
<evidence type="ECO:0000256" key="6">
    <source>
        <dbReference type="ARBA" id="ARBA00022737"/>
    </source>
</evidence>
<dbReference type="PROSITE" id="PS50234">
    <property type="entry name" value="VWFA"/>
    <property type="match status" value="1"/>
</dbReference>
<dbReference type="GO" id="GO:0005509">
    <property type="term" value="F:calcium ion binding"/>
    <property type="evidence" value="ECO:0007669"/>
    <property type="project" value="InterPro"/>
</dbReference>
<dbReference type="PATRIC" id="fig|388467.6.peg.3103"/>
<keyword evidence="10" id="KW-0456">Lyase</keyword>
<evidence type="ECO:0000256" key="3">
    <source>
        <dbReference type="ARBA" id="ARBA00022525"/>
    </source>
</evidence>
<dbReference type="Gene3D" id="2.150.10.10">
    <property type="entry name" value="Serralysin-like metalloprotease, C-terminal"/>
    <property type="match status" value="1"/>
</dbReference>
<dbReference type="InterPro" id="IPR002035">
    <property type="entry name" value="VWF_A"/>
</dbReference>
<dbReference type="PRINTS" id="PR00313">
    <property type="entry name" value="CABNDNGRPT"/>
</dbReference>
<dbReference type="InterPro" id="IPR050557">
    <property type="entry name" value="RTX_toxin/Mannuronan_C5-epim"/>
</dbReference>
<keyword evidence="6" id="KW-0677">Repeat</keyword>
<dbReference type="InterPro" id="IPR036465">
    <property type="entry name" value="vWFA_dom_sf"/>
</dbReference>
<proteinExistence type="predicted"/>
<reference evidence="10 11" key="1">
    <citation type="journal article" date="2014" name="Appl. Environ. Microbiol.">
        <title>Elucidation of insertion elements encoded on plasmids and in vitro construction of shuttle vectors from the toxic cyanobacterium Planktothrix.</title>
        <authorList>
            <person name="Christiansen G."/>
            <person name="Goesmann A."/>
            <person name="Kurmayer R."/>
        </authorList>
    </citation>
    <scope>NUCLEOTIDE SEQUENCE [LARGE SCALE GENOMIC DNA]</scope>
    <source>
        <strain evidence="10 11">NIVA-CYA 126/8</strain>
    </source>
</reference>
<keyword evidence="7" id="KW-0843">Virulence</keyword>
<dbReference type="Gene3D" id="3.40.50.410">
    <property type="entry name" value="von Willebrand factor, type A domain"/>
    <property type="match status" value="1"/>
</dbReference>
<dbReference type="EC" id="4.6.1.1" evidence="10"/>
<name>A0A073CIN0_PLAA1</name>
<organism evidence="10 11">
    <name type="scientific">Planktothrix agardhii (strain NIVA-CYA 126/8)</name>
    <dbReference type="NCBI Taxonomy" id="388467"/>
    <lineage>
        <taxon>Bacteria</taxon>
        <taxon>Bacillati</taxon>
        <taxon>Cyanobacteriota</taxon>
        <taxon>Cyanophyceae</taxon>
        <taxon>Oscillatoriophycideae</taxon>
        <taxon>Oscillatoriales</taxon>
        <taxon>Microcoleaceae</taxon>
        <taxon>Planktothrix</taxon>
    </lineage>
</organism>
<dbReference type="Proteomes" id="UP000027395">
    <property type="component" value="Chromosome"/>
</dbReference>
<sequence>MAYQNYDEIEITRKFVFGTDKPSPDNYNAHIRGKDVKPASQDYDMDTYMNSGGGRFAYPSLFPAVEKFFNGKIPDREKGYTSGEIKGILGLTSRDFWINISQYGTNIGGEDFADRCWIFGNSPFELDVTNATYYVNNGIKRIEGLKVKALADNFDFESDGRTQIINNLVFNPIVDRYRLNRGEVTINFTGSSGKPYPTYTEDNFRADQKLEANVNGSNELGYAVLLATKSGYFLNIASDKFLSYRRGVFNVIYGNPGWGDDSILSAGAVEIAGPGLLVGGAGNDTLQGGSFDDELDGGDGSDKAVYKGVKNEYDIQNLPDGSIQITDKIPFRDGKDILKNIENIVFQKALAQDIAFVIDTTSSMSDDIDEVKARASEIINIVLGEKSDSPDSVSPDETNSGGSRIAVVGYNDPGTDIFLPFTDQPDIEQRKTAALNAINSISVSGGGDFPEVVNTGLIRALSGDAGKWRPEADVRRIILFGDAPPKDDELRAQVLALASNVEAPVSGMSSPRTMSIASDIETSNITNNLAVTRFALETNAQTKIPVEIFTILIGNNTETAADFESLATATGGKALNAADSSKIVDVIIEALGTSADGGIPSAENKTVSIITPMQNIINGSPNNDVLLGYKENDSLTGLEGNDTLYGGKENDILEGGDGDDQLWGDLGQDILKGGAGNDTFFLIGNSAVLGLPEQADVITDFQPGDTIGLASGLLLDQLVFEAITLQLDGGLPSISTAIKLGNNYLAIFQGVETSTLTPNVFIGV</sequence>
<dbReference type="PANTHER" id="PTHR38340:SF1">
    <property type="entry name" value="S-LAYER PROTEIN"/>
    <property type="match status" value="1"/>
</dbReference>
<dbReference type="PROSITE" id="PS00330">
    <property type="entry name" value="HEMOLYSIN_CALCIUM"/>
    <property type="match status" value="1"/>
</dbReference>
<dbReference type="InterPro" id="IPR056861">
    <property type="entry name" value="HMCN1-like_VWA"/>
</dbReference>
<dbReference type="InterPro" id="IPR003995">
    <property type="entry name" value="RTX_toxin_determinant-A"/>
</dbReference>
<dbReference type="SUPFAM" id="SSF53300">
    <property type="entry name" value="vWA-like"/>
    <property type="match status" value="1"/>
</dbReference>
<keyword evidence="8" id="KW-0472">Membrane</keyword>
<protein>
    <submittedName>
        <fullName evidence="10">Calmodulin-sensitive adenylate cyclase</fullName>
        <ecNumber evidence="10">4.6.1.1</ecNumber>
    </submittedName>
</protein>
<keyword evidence="4" id="KW-0800">Toxin</keyword>
<evidence type="ECO:0000256" key="8">
    <source>
        <dbReference type="ARBA" id="ARBA00023136"/>
    </source>
</evidence>
<evidence type="ECO:0000256" key="1">
    <source>
        <dbReference type="ARBA" id="ARBA00004370"/>
    </source>
</evidence>
<keyword evidence="11" id="KW-1185">Reference proteome</keyword>
<evidence type="ECO:0000313" key="10">
    <source>
        <dbReference type="EMBL" id="KEI67976.1"/>
    </source>
</evidence>
<evidence type="ECO:0000313" key="11">
    <source>
        <dbReference type="Proteomes" id="UP000027395"/>
    </source>
</evidence>
<dbReference type="HOGENOM" id="CLU_365170_0_0_3"/>
<dbReference type="GO" id="GO:0016020">
    <property type="term" value="C:membrane"/>
    <property type="evidence" value="ECO:0007669"/>
    <property type="project" value="UniProtKB-SubCell"/>
</dbReference>
<evidence type="ECO:0000256" key="2">
    <source>
        <dbReference type="ARBA" id="ARBA00004613"/>
    </source>
</evidence>
<gene>
    <name evidence="10" type="ORF">A19Y_3159</name>
</gene>
<keyword evidence="5" id="KW-0732">Signal</keyword>
<dbReference type="AlphaFoldDB" id="A0A073CIN0"/>
<dbReference type="GO" id="GO:0005576">
    <property type="term" value="C:extracellular region"/>
    <property type="evidence" value="ECO:0007669"/>
    <property type="project" value="UniProtKB-SubCell"/>
</dbReference>
<dbReference type="CDD" id="cd00198">
    <property type="entry name" value="vWFA"/>
    <property type="match status" value="1"/>
</dbReference>
<dbReference type="SMART" id="SM00327">
    <property type="entry name" value="VWA"/>
    <property type="match status" value="1"/>
</dbReference>
<dbReference type="EMBL" id="CM002803">
    <property type="protein sequence ID" value="KEI67976.1"/>
    <property type="molecule type" value="Genomic_DNA"/>
</dbReference>
<keyword evidence="3" id="KW-0964">Secreted</keyword>
<dbReference type="InterPro" id="IPR018511">
    <property type="entry name" value="Hemolysin-typ_Ca-bd_CS"/>
</dbReference>
<dbReference type="STRING" id="388467.A19Y_3159"/>
<accession>A0A073CIN0</accession>
<dbReference type="PRINTS" id="PR01488">
    <property type="entry name" value="RTXTOXINA"/>
</dbReference>
<dbReference type="GO" id="GO:0090729">
    <property type="term" value="F:toxin activity"/>
    <property type="evidence" value="ECO:0007669"/>
    <property type="project" value="UniProtKB-KW"/>
</dbReference>
<dbReference type="eggNOG" id="COG2931">
    <property type="taxonomic scope" value="Bacteria"/>
</dbReference>
<evidence type="ECO:0000256" key="7">
    <source>
        <dbReference type="ARBA" id="ARBA00023026"/>
    </source>
</evidence>
<comment type="subcellular location">
    <subcellularLocation>
        <location evidence="1">Membrane</location>
    </subcellularLocation>
    <subcellularLocation>
        <location evidence="2">Secreted</location>
    </subcellularLocation>
</comment>
<dbReference type="InterPro" id="IPR011049">
    <property type="entry name" value="Serralysin-like_metalloprot_C"/>
</dbReference>
<dbReference type="PANTHER" id="PTHR38340">
    <property type="entry name" value="S-LAYER PROTEIN"/>
    <property type="match status" value="1"/>
</dbReference>
<evidence type="ECO:0000259" key="9">
    <source>
        <dbReference type="PROSITE" id="PS50234"/>
    </source>
</evidence>
<dbReference type="Pfam" id="PF00353">
    <property type="entry name" value="HemolysinCabind"/>
    <property type="match status" value="2"/>
</dbReference>